<keyword evidence="2" id="KW-1185">Reference proteome</keyword>
<protein>
    <submittedName>
        <fullName evidence="1">Uncharacterized protein</fullName>
    </submittedName>
</protein>
<reference evidence="1 2" key="1">
    <citation type="submission" date="2021-03" db="EMBL/GenBank/DDBJ databases">
        <authorList>
            <person name="Gilmore M.S."/>
            <person name="Schwartzman J."/>
            <person name="Van Tyne D."/>
            <person name="Martin M."/>
            <person name="Earl A.M."/>
            <person name="Manson A.L."/>
            <person name="Straub T."/>
            <person name="Salamzade R."/>
            <person name="Saavedra J."/>
            <person name="Lebreton F."/>
            <person name="Prichula J."/>
            <person name="Schaufler K."/>
            <person name="Gaca A."/>
            <person name="Sgardioli B."/>
            <person name="Wagenaar J."/>
            <person name="Strong T."/>
        </authorList>
    </citation>
    <scope>NUCLEOTIDE SEQUENCE [LARGE SCALE GENOMIC DNA]</scope>
    <source>
        <strain evidence="1 2">665A</strain>
    </source>
</reference>
<sequence>MMIEILFFFTIIRREDVTMSKASVGDNLDQTNLYFERVKLSGTT</sequence>
<name>A0ABV0ES88_9ENTE</name>
<organism evidence="1 2">
    <name type="scientific">Candidatus Enterococcus ferrettii</name>
    <dbReference type="NCBI Taxonomy" id="2815324"/>
    <lineage>
        <taxon>Bacteria</taxon>
        <taxon>Bacillati</taxon>
        <taxon>Bacillota</taxon>
        <taxon>Bacilli</taxon>
        <taxon>Lactobacillales</taxon>
        <taxon>Enterococcaceae</taxon>
        <taxon>Enterococcus</taxon>
    </lineage>
</organism>
<proteinExistence type="predicted"/>
<evidence type="ECO:0000313" key="1">
    <source>
        <dbReference type="EMBL" id="MEO1770667.1"/>
    </source>
</evidence>
<gene>
    <name evidence="1" type="ORF">JZO67_002620</name>
</gene>
<evidence type="ECO:0000313" key="2">
    <source>
        <dbReference type="Proteomes" id="UP000664357"/>
    </source>
</evidence>
<reference evidence="1 2" key="2">
    <citation type="submission" date="2024-02" db="EMBL/GenBank/DDBJ databases">
        <title>The Genome Sequence of Enterococcus sp. DIV0159.</title>
        <authorList>
            <person name="Earl A."/>
            <person name="Manson A."/>
            <person name="Gilmore M."/>
            <person name="Sanders J."/>
            <person name="Shea T."/>
            <person name="Howe W."/>
            <person name="Livny J."/>
            <person name="Cuomo C."/>
            <person name="Neafsey D."/>
            <person name="Birren B."/>
        </authorList>
    </citation>
    <scope>NUCLEOTIDE SEQUENCE [LARGE SCALE GENOMIC DNA]</scope>
    <source>
        <strain evidence="1 2">665A</strain>
    </source>
</reference>
<dbReference type="EMBL" id="JAFREL020000002">
    <property type="protein sequence ID" value="MEO1770667.1"/>
    <property type="molecule type" value="Genomic_DNA"/>
</dbReference>
<accession>A0ABV0ES88</accession>
<comment type="caution">
    <text evidence="1">The sequence shown here is derived from an EMBL/GenBank/DDBJ whole genome shotgun (WGS) entry which is preliminary data.</text>
</comment>
<dbReference type="Proteomes" id="UP000664357">
    <property type="component" value="Unassembled WGS sequence"/>
</dbReference>
<dbReference type="RefSeq" id="WP_278253120.1">
    <property type="nucleotide sequence ID" value="NZ_JAFREL020000002.1"/>
</dbReference>